<gene>
    <name evidence="6" type="ORF">LOC68_02145</name>
</gene>
<dbReference type="Gene3D" id="1.10.1740.10">
    <property type="match status" value="1"/>
</dbReference>
<evidence type="ECO:0000256" key="1">
    <source>
        <dbReference type="ARBA" id="ARBA00023015"/>
    </source>
</evidence>
<dbReference type="InterPro" id="IPR036388">
    <property type="entry name" value="WH-like_DNA-bd_sf"/>
</dbReference>
<dbReference type="InterPro" id="IPR039425">
    <property type="entry name" value="RNA_pol_sigma-70-like"/>
</dbReference>
<dbReference type="Pfam" id="PF07638">
    <property type="entry name" value="Sigma70_ECF"/>
    <property type="match status" value="1"/>
</dbReference>
<evidence type="ECO:0000259" key="5">
    <source>
        <dbReference type="Pfam" id="PF07638"/>
    </source>
</evidence>
<dbReference type="PANTHER" id="PTHR43133:SF8">
    <property type="entry name" value="RNA POLYMERASE SIGMA FACTOR HI_1459-RELATED"/>
    <property type="match status" value="1"/>
</dbReference>
<dbReference type="InterPro" id="IPR053812">
    <property type="entry name" value="HTH_Sigma70_ECF-like"/>
</dbReference>
<sequence>MENQGSEFSELLERLKNGDEAAAAELARKFENEVRRFIRFRLTSPSVRRMVDSLDIYQSVLIKFFTGFDQGDFRLEDPEELRRLLLTMARNKIVDHARRHHAGRRDARRISGDEAALNLVADSNETPSRIVETDEILHALEDRLSEDDRVLLHKKLSGYGWTDLAEEMGTNPDALRKRLTRAIDRAASQLGLISDK</sequence>
<reference evidence="6" key="1">
    <citation type="submission" date="2021-11" db="EMBL/GenBank/DDBJ databases">
        <title>Genome sequence.</title>
        <authorList>
            <person name="Sun Q."/>
        </authorList>
    </citation>
    <scope>NUCLEOTIDE SEQUENCE</scope>
    <source>
        <strain evidence="6">JC732</strain>
    </source>
</reference>
<dbReference type="InterPro" id="IPR013325">
    <property type="entry name" value="RNA_pol_sigma_r2"/>
</dbReference>
<keyword evidence="1" id="KW-0805">Transcription regulation</keyword>
<evidence type="ECO:0000256" key="3">
    <source>
        <dbReference type="ARBA" id="ARBA00023125"/>
    </source>
</evidence>
<protein>
    <submittedName>
        <fullName evidence="6">Sigma-70 family RNA polymerase sigma factor</fullName>
    </submittedName>
</protein>
<comment type="caution">
    <text evidence="6">The sequence shown here is derived from an EMBL/GenBank/DDBJ whole genome shotgun (WGS) entry which is preliminary data.</text>
</comment>
<dbReference type="Gene3D" id="1.10.10.10">
    <property type="entry name" value="Winged helix-like DNA-binding domain superfamily/Winged helix DNA-binding domain"/>
    <property type="match status" value="1"/>
</dbReference>
<organism evidence="6 7">
    <name type="scientific">Blastopirellula sediminis</name>
    <dbReference type="NCBI Taxonomy" id="2894196"/>
    <lineage>
        <taxon>Bacteria</taxon>
        <taxon>Pseudomonadati</taxon>
        <taxon>Planctomycetota</taxon>
        <taxon>Planctomycetia</taxon>
        <taxon>Pirellulales</taxon>
        <taxon>Pirellulaceae</taxon>
        <taxon>Blastopirellula</taxon>
    </lineage>
</organism>
<proteinExistence type="predicted"/>
<keyword evidence="4" id="KW-0804">Transcription</keyword>
<keyword evidence="2" id="KW-0731">Sigma factor</keyword>
<dbReference type="SUPFAM" id="SSF88946">
    <property type="entry name" value="Sigma2 domain of RNA polymerase sigma factors"/>
    <property type="match status" value="1"/>
</dbReference>
<dbReference type="NCBIfam" id="TIGR02937">
    <property type="entry name" value="sigma70-ECF"/>
    <property type="match status" value="1"/>
</dbReference>
<keyword evidence="3" id="KW-0238">DNA-binding</keyword>
<dbReference type="GO" id="GO:0006352">
    <property type="term" value="P:DNA-templated transcription initiation"/>
    <property type="evidence" value="ECO:0007669"/>
    <property type="project" value="InterPro"/>
</dbReference>
<dbReference type="RefSeq" id="WP_230215138.1">
    <property type="nucleotide sequence ID" value="NZ_JAJKFT010000002.1"/>
</dbReference>
<dbReference type="GO" id="GO:0003677">
    <property type="term" value="F:DNA binding"/>
    <property type="evidence" value="ECO:0007669"/>
    <property type="project" value="UniProtKB-KW"/>
</dbReference>
<evidence type="ECO:0000313" key="6">
    <source>
        <dbReference type="EMBL" id="MCC9627198.1"/>
    </source>
</evidence>
<evidence type="ECO:0000313" key="7">
    <source>
        <dbReference type="Proteomes" id="UP001139103"/>
    </source>
</evidence>
<dbReference type="EMBL" id="JAJKFT010000002">
    <property type="protein sequence ID" value="MCC9627198.1"/>
    <property type="molecule type" value="Genomic_DNA"/>
</dbReference>
<feature type="domain" description="RNA polymerase sigma-70 ECF-like HTH" evidence="5">
    <location>
        <begin position="6"/>
        <end position="182"/>
    </location>
</feature>
<evidence type="ECO:0000256" key="2">
    <source>
        <dbReference type="ARBA" id="ARBA00023082"/>
    </source>
</evidence>
<keyword evidence="7" id="KW-1185">Reference proteome</keyword>
<dbReference type="PANTHER" id="PTHR43133">
    <property type="entry name" value="RNA POLYMERASE ECF-TYPE SIGMA FACTO"/>
    <property type="match status" value="1"/>
</dbReference>
<name>A0A9X1MHH2_9BACT</name>
<dbReference type="GO" id="GO:0016987">
    <property type="term" value="F:sigma factor activity"/>
    <property type="evidence" value="ECO:0007669"/>
    <property type="project" value="UniProtKB-KW"/>
</dbReference>
<accession>A0A9X1MHH2</accession>
<evidence type="ECO:0000256" key="4">
    <source>
        <dbReference type="ARBA" id="ARBA00023163"/>
    </source>
</evidence>
<dbReference type="AlphaFoldDB" id="A0A9X1MHH2"/>
<dbReference type="InterPro" id="IPR014284">
    <property type="entry name" value="RNA_pol_sigma-70_dom"/>
</dbReference>
<dbReference type="Proteomes" id="UP001139103">
    <property type="component" value="Unassembled WGS sequence"/>
</dbReference>